<evidence type="ECO:0000259" key="1">
    <source>
        <dbReference type="SMART" id="SM00849"/>
    </source>
</evidence>
<reference evidence="3 4" key="1">
    <citation type="submission" date="2009-09" db="EMBL/GenBank/DDBJ databases">
        <authorList>
            <person name="Weinstock G."/>
            <person name="Sodergren E."/>
            <person name="Clifton S."/>
            <person name="Fulton L."/>
            <person name="Fulton B."/>
            <person name="Courtney L."/>
            <person name="Fronick C."/>
            <person name="Harrison M."/>
            <person name="Strong C."/>
            <person name="Farmer C."/>
            <person name="Delahaunty K."/>
            <person name="Markovic C."/>
            <person name="Hall O."/>
            <person name="Minx P."/>
            <person name="Tomlinson C."/>
            <person name="Mitreva M."/>
            <person name="Nelson J."/>
            <person name="Hou S."/>
            <person name="Wollam A."/>
            <person name="Pepin K.H."/>
            <person name="Johnson M."/>
            <person name="Bhonagiri V."/>
            <person name="Nash W.E."/>
            <person name="Warren W."/>
            <person name="Chinwalla A."/>
            <person name="Mardis E.R."/>
            <person name="Wilson R.K."/>
        </authorList>
    </citation>
    <scope>NUCLEOTIDE SEQUENCE [LARGE SCALE GENOMIC DNA]</scope>
    <source>
        <strain evidence="3">ATCC 35185</strain>
        <strain evidence="4">ATCC 35185 / DSM 20758 / VPI D19B-28</strain>
    </source>
</reference>
<evidence type="ECO:0000313" key="2">
    <source>
        <dbReference type="EMBL" id="AEB99061.1"/>
    </source>
</evidence>
<evidence type="ECO:0000313" key="5">
    <source>
        <dbReference type="Proteomes" id="UP000011124"/>
    </source>
</evidence>
<reference evidence="2 5" key="2">
    <citation type="submission" date="2011-04" db="EMBL/GenBank/DDBJ databases">
        <title>The complete genome of Selenomonas sputigena DSM 20758.</title>
        <authorList>
            <consortium name="US DOE Joint Genome Institute (JGI-PGF)"/>
            <person name="Lucas S."/>
            <person name="Copeland A."/>
            <person name="Lapidus A."/>
            <person name="Bruce D."/>
            <person name="Goodwin L."/>
            <person name="Pitluck S."/>
            <person name="Peters L."/>
            <person name="Kyrpides N."/>
            <person name="Mavromatis K."/>
            <person name="Ivanova N."/>
            <person name="Ovchinnikova G."/>
            <person name="Teshima H."/>
            <person name="Detter J.C."/>
            <person name="Tapia R."/>
            <person name="Han C."/>
            <person name="Land M."/>
            <person name="Hauser L."/>
            <person name="Markowitz V."/>
            <person name="Cheng J.-F."/>
            <person name="Hugenholtz P."/>
            <person name="Woyke T."/>
            <person name="Wu D."/>
            <person name="Gronow S."/>
            <person name="Wellnitz S."/>
            <person name="Schneider S."/>
            <person name="Klenk H.-P."/>
            <person name="Eisen J.A."/>
        </authorList>
    </citation>
    <scope>NUCLEOTIDE SEQUENCE [LARGE SCALE GENOMIC DNA]</scope>
    <source>
        <strain evidence="2">ATCC 35185</strain>
        <strain evidence="5">ATCC 35185 / DSM 20758 / VPI D19B-28</strain>
    </source>
</reference>
<dbReference type="OrthoDB" id="9781189at2"/>
<name>C9LVC1_SELS3</name>
<gene>
    <name evidence="2" type="ordered locus">Selsp_0082</name>
    <name evidence="3" type="ORF">SELSPUOL_01414</name>
</gene>
<dbReference type="Pfam" id="PF12706">
    <property type="entry name" value="Lactamase_B_2"/>
    <property type="match status" value="1"/>
</dbReference>
<keyword evidence="5" id="KW-1185">Reference proteome</keyword>
<dbReference type="Proteomes" id="UP000011124">
    <property type="component" value="Chromosome"/>
</dbReference>
<dbReference type="PANTHER" id="PTHR47619">
    <property type="entry name" value="METALLO-HYDROLASE YYCJ-RELATED"/>
    <property type="match status" value="1"/>
</dbReference>
<dbReference type="InterPro" id="IPR052533">
    <property type="entry name" value="WalJ/YycJ-like"/>
</dbReference>
<dbReference type="KEGG" id="ssg:Selsp_0082"/>
<dbReference type="HOGENOM" id="CLU_073253_0_0_9"/>
<dbReference type="InterPro" id="IPR036866">
    <property type="entry name" value="RibonucZ/Hydroxyglut_hydro"/>
</dbReference>
<evidence type="ECO:0000313" key="4">
    <source>
        <dbReference type="Proteomes" id="UP000003505"/>
    </source>
</evidence>
<dbReference type="EMBL" id="ACKP02000024">
    <property type="protein sequence ID" value="EEX77243.1"/>
    <property type="molecule type" value="Genomic_DNA"/>
</dbReference>
<dbReference type="STRING" id="546271.Selsp_0082"/>
<dbReference type="eggNOG" id="COG1235">
    <property type="taxonomic scope" value="Bacteria"/>
</dbReference>
<protein>
    <submittedName>
        <fullName evidence="2 3">Beta-lactamase domain protein</fullName>
    </submittedName>
</protein>
<dbReference type="SUPFAM" id="SSF56281">
    <property type="entry name" value="Metallo-hydrolase/oxidoreductase"/>
    <property type="match status" value="1"/>
</dbReference>
<dbReference type="InterPro" id="IPR001279">
    <property type="entry name" value="Metallo-B-lactamas"/>
</dbReference>
<sequence length="292" mass="31437">MTSGGFLRAAESLAARACAMAAQPVQQQATVPKSAERGLRVAMLASGSKGNAAYIELDGTRLLIDAGISARRITRSLADLGVDAASLDGVFITHEHSDHIKGLPTLLKQYHLPLFAPPATLRAIRESLAVPEDTFTPLTGNVMLGAVSVKSFSTLHDAVSPVGYAVCGSEKCALATDLGFLTNDVMTAIEGADALILEANHDRELLQRGSYPWHLKQRILSNRGHLSNSAAAWALVRLKKRPRAVFLAHMSQENNRPELVEETVRTILAQQNVRQENIVLAAQDVPTCFTLT</sequence>
<dbReference type="AlphaFoldDB" id="C9LVC1"/>
<dbReference type="SMART" id="SM00849">
    <property type="entry name" value="Lactamase_B"/>
    <property type="match status" value="1"/>
</dbReference>
<proteinExistence type="predicted"/>
<organism evidence="3 4">
    <name type="scientific">Selenomonas sputigena (strain ATCC 35185 / DSM 20758 / CCUG 44933 / VPI D19B-28)</name>
    <dbReference type="NCBI Taxonomy" id="546271"/>
    <lineage>
        <taxon>Bacteria</taxon>
        <taxon>Bacillati</taxon>
        <taxon>Bacillota</taxon>
        <taxon>Negativicutes</taxon>
        <taxon>Selenomonadales</taxon>
        <taxon>Selenomonadaceae</taxon>
        <taxon>Selenomonas</taxon>
    </lineage>
</organism>
<dbReference type="Gene3D" id="3.60.15.10">
    <property type="entry name" value="Ribonuclease Z/Hydroxyacylglutathione hydrolase-like"/>
    <property type="match status" value="1"/>
</dbReference>
<dbReference type="PANTHER" id="PTHR47619:SF1">
    <property type="entry name" value="EXODEOXYRIBONUCLEASE WALJ"/>
    <property type="match status" value="1"/>
</dbReference>
<evidence type="ECO:0000313" key="3">
    <source>
        <dbReference type="EMBL" id="EEX77243.1"/>
    </source>
</evidence>
<dbReference type="Proteomes" id="UP000003505">
    <property type="component" value="Unassembled WGS sequence"/>
</dbReference>
<feature type="domain" description="Metallo-beta-lactamase" evidence="1">
    <location>
        <begin position="49"/>
        <end position="214"/>
    </location>
</feature>
<accession>C9LVC1</accession>
<dbReference type="EMBL" id="CP002637">
    <property type="protein sequence ID" value="AEB99061.1"/>
    <property type="molecule type" value="Genomic_DNA"/>
</dbReference>